<accession>A0A4P7UCE9</accession>
<dbReference type="Proteomes" id="UP000297025">
    <property type="component" value="Chromosome"/>
</dbReference>
<keyword evidence="4" id="KW-1185">Reference proteome</keyword>
<sequence>MAERVYWHVGLPKTGTTYLQEILWANVDALAAQGITLPGSGHREHLWAALDMQDDPSLVRRDPRATGAWERLAAEVEATPGAALLTHEFFCAATTEQARRAAERLAPAEVHLVVTARDAASMLAAGWQEDVKNGAARGLRRTAEREQRAHFGWWVWDLEQVLRRWLPVVDAARIHVLPVPDRSEGPDQHWHQLARTIGFTGECEMPRRPLNQSIGVVQVEALRKVNAHRTGFDTPFERGEWLRGYLGENHLARQSGGGRLRLDDDLFEVCRERSARAVELVRELDIDVVGDVSRLAGPVEPTGDRTVRSVTRLEVADSLAELVGTMLHDVRDLKDAQADAPSLLSRARARLGRLRYS</sequence>
<organism evidence="2 3">
    <name type="scientific">Nocardioides daphniae</name>
    <dbReference type="NCBI Taxonomy" id="402297"/>
    <lineage>
        <taxon>Bacteria</taxon>
        <taxon>Bacillati</taxon>
        <taxon>Actinomycetota</taxon>
        <taxon>Actinomycetes</taxon>
        <taxon>Propionibacteriales</taxon>
        <taxon>Nocardioidaceae</taxon>
        <taxon>Nocardioides</taxon>
    </lineage>
</organism>
<gene>
    <name evidence="2" type="ORF">E2C04_12685</name>
    <name evidence="1" type="ORF">GCM10007231_29360</name>
</gene>
<dbReference type="Proteomes" id="UP000630594">
    <property type="component" value="Unassembled WGS sequence"/>
</dbReference>
<dbReference type="OrthoDB" id="5144031at2"/>
<dbReference type="Gene3D" id="3.40.50.300">
    <property type="entry name" value="P-loop containing nucleotide triphosphate hydrolases"/>
    <property type="match status" value="1"/>
</dbReference>
<reference evidence="4" key="3">
    <citation type="journal article" date="2019" name="Int. J. Syst. Evol. Microbiol.">
        <title>The Global Catalogue of Microorganisms (GCM) 10K type strain sequencing project: providing services to taxonomists for standard genome sequencing and annotation.</title>
        <authorList>
            <consortium name="The Broad Institute Genomics Platform"/>
            <consortium name="The Broad Institute Genome Sequencing Center for Infectious Disease"/>
            <person name="Wu L."/>
            <person name="Ma J."/>
        </authorList>
    </citation>
    <scope>NUCLEOTIDE SEQUENCE [LARGE SCALE GENOMIC DNA]</scope>
    <source>
        <strain evidence="4">CCM 7403</strain>
    </source>
</reference>
<dbReference type="EMBL" id="BMCK01000005">
    <property type="protein sequence ID" value="GGD27989.1"/>
    <property type="molecule type" value="Genomic_DNA"/>
</dbReference>
<reference evidence="1" key="5">
    <citation type="submission" date="2024-05" db="EMBL/GenBank/DDBJ databases">
        <authorList>
            <person name="Sun Q."/>
            <person name="Sedlacek I."/>
        </authorList>
    </citation>
    <scope>NUCLEOTIDE SEQUENCE</scope>
    <source>
        <strain evidence="1">CCM 7403</strain>
    </source>
</reference>
<dbReference type="RefSeq" id="WP_135832863.1">
    <property type="nucleotide sequence ID" value="NZ_BMCK01000005.1"/>
</dbReference>
<dbReference type="InterPro" id="IPR027417">
    <property type="entry name" value="P-loop_NTPase"/>
</dbReference>
<proteinExistence type="predicted"/>
<dbReference type="SUPFAM" id="SSF52540">
    <property type="entry name" value="P-loop containing nucleoside triphosphate hydrolases"/>
    <property type="match status" value="1"/>
</dbReference>
<evidence type="ECO:0008006" key="5">
    <source>
        <dbReference type="Google" id="ProtNLM"/>
    </source>
</evidence>
<name>A0A4P7UCE9_9ACTN</name>
<protein>
    <recommendedName>
        <fullName evidence="5">Sulfotransferase family protein</fullName>
    </recommendedName>
</protein>
<evidence type="ECO:0000313" key="3">
    <source>
        <dbReference type="Proteomes" id="UP000297025"/>
    </source>
</evidence>
<dbReference type="AlphaFoldDB" id="A0A4P7UCE9"/>
<reference evidence="1" key="2">
    <citation type="journal article" date="2014" name="Int. J. Syst. Evol. Microbiol.">
        <title>Complete genome of a new Firmicutes species belonging to the dominant human colonic microbiota ('Ruminococcus bicirculans') reveals two chromosomes and a selective capacity to utilize plant glucans.</title>
        <authorList>
            <consortium name="NISC Comparative Sequencing Program"/>
            <person name="Wegmann U."/>
            <person name="Louis P."/>
            <person name="Goesmann A."/>
            <person name="Henrissat B."/>
            <person name="Duncan S.H."/>
            <person name="Flint H.J."/>
        </authorList>
    </citation>
    <scope>NUCLEOTIDE SEQUENCE</scope>
    <source>
        <strain evidence="1">CCM 7403</strain>
    </source>
</reference>
<dbReference type="EMBL" id="CP038462">
    <property type="protein sequence ID" value="QCC77820.1"/>
    <property type="molecule type" value="Genomic_DNA"/>
</dbReference>
<evidence type="ECO:0000313" key="2">
    <source>
        <dbReference type="EMBL" id="QCC77820.1"/>
    </source>
</evidence>
<dbReference type="KEGG" id="ndp:E2C04_12685"/>
<evidence type="ECO:0000313" key="1">
    <source>
        <dbReference type="EMBL" id="GGD27989.1"/>
    </source>
</evidence>
<evidence type="ECO:0000313" key="4">
    <source>
        <dbReference type="Proteomes" id="UP000630594"/>
    </source>
</evidence>
<reference evidence="2 3" key="1">
    <citation type="journal article" date="2008" name="Int. J. Syst. Evol. Microbiol.">
        <title>Nocardioides daphniae sp. nov., isolated from Daphnia cucullata (Crustacea: Cladocera).</title>
        <authorList>
            <person name="Toth E.M."/>
            <person name="Keki Z."/>
            <person name="Homonnay Z.G."/>
            <person name="Borsodi A.K."/>
            <person name="Marialigeti K."/>
            <person name="Schumann P."/>
        </authorList>
    </citation>
    <scope>NUCLEOTIDE SEQUENCE [LARGE SCALE GENOMIC DNA]</scope>
    <source>
        <strain evidence="2 3">JCM 16608</strain>
    </source>
</reference>
<reference evidence="2" key="4">
    <citation type="submission" date="2019-03" db="EMBL/GenBank/DDBJ databases">
        <authorList>
            <person name="Huang Y."/>
        </authorList>
    </citation>
    <scope>NUCLEOTIDE SEQUENCE</scope>
    <source>
        <strain evidence="2">JCM 16608</strain>
    </source>
</reference>